<protein>
    <submittedName>
        <fullName evidence="2">Putative DNA-binding transcriptional regulator AlpA</fullName>
    </submittedName>
</protein>
<dbReference type="Proteomes" id="UP000554520">
    <property type="component" value="Unassembled WGS sequence"/>
</dbReference>
<dbReference type="EMBL" id="JACHXN010000022">
    <property type="protein sequence ID" value="MBB3148768.1"/>
    <property type="molecule type" value="Genomic_DNA"/>
</dbReference>
<dbReference type="RefSeq" id="WP_183664619.1">
    <property type="nucleotide sequence ID" value="NZ_JACHXN010000022.1"/>
</dbReference>
<sequence>MNPLDFLRRKTFAAELAVSVSQTYVLQDTDPDFPPPVYPTPNTPRWTRGAAETYKKKVIARQRPGAPRRGRPPKGTARAG</sequence>
<name>A0A839UCM7_9HYPH</name>
<keyword evidence="2" id="KW-0238">DNA-binding</keyword>
<gene>
    <name evidence="2" type="ORF">FHS21_005216</name>
</gene>
<evidence type="ECO:0000313" key="2">
    <source>
        <dbReference type="EMBL" id="MBB3148768.1"/>
    </source>
</evidence>
<organism evidence="2 3">
    <name type="scientific">Phyllobacterium trifolii</name>
    <dbReference type="NCBI Taxonomy" id="300193"/>
    <lineage>
        <taxon>Bacteria</taxon>
        <taxon>Pseudomonadati</taxon>
        <taxon>Pseudomonadota</taxon>
        <taxon>Alphaproteobacteria</taxon>
        <taxon>Hyphomicrobiales</taxon>
        <taxon>Phyllobacteriaceae</taxon>
        <taxon>Phyllobacterium</taxon>
    </lineage>
</organism>
<dbReference type="GO" id="GO:0003677">
    <property type="term" value="F:DNA binding"/>
    <property type="evidence" value="ECO:0007669"/>
    <property type="project" value="UniProtKB-KW"/>
</dbReference>
<evidence type="ECO:0000256" key="1">
    <source>
        <dbReference type="SAM" id="MobiDB-lite"/>
    </source>
</evidence>
<comment type="caution">
    <text evidence="2">The sequence shown here is derived from an EMBL/GenBank/DDBJ whole genome shotgun (WGS) entry which is preliminary data.</text>
</comment>
<evidence type="ECO:0000313" key="3">
    <source>
        <dbReference type="Proteomes" id="UP000554520"/>
    </source>
</evidence>
<accession>A0A839UCM7</accession>
<feature type="compositionally biased region" description="Basic residues" evidence="1">
    <location>
        <begin position="59"/>
        <end position="72"/>
    </location>
</feature>
<proteinExistence type="predicted"/>
<dbReference type="AlphaFoldDB" id="A0A839UCM7"/>
<keyword evidence="3" id="KW-1185">Reference proteome</keyword>
<reference evidence="2 3" key="1">
    <citation type="submission" date="2020-08" db="EMBL/GenBank/DDBJ databases">
        <title>Genomic Encyclopedia of Type Strains, Phase III (KMG-III): the genomes of soil and plant-associated and newly described type strains.</title>
        <authorList>
            <person name="Whitman W."/>
        </authorList>
    </citation>
    <scope>NUCLEOTIDE SEQUENCE [LARGE SCALE GENOMIC DNA]</scope>
    <source>
        <strain evidence="2 3">CECT 7015</strain>
    </source>
</reference>
<feature type="region of interest" description="Disordered" evidence="1">
    <location>
        <begin position="59"/>
        <end position="80"/>
    </location>
</feature>